<feature type="compositionally biased region" description="Polar residues" evidence="5">
    <location>
        <begin position="1"/>
        <end position="21"/>
    </location>
</feature>
<dbReference type="InterPro" id="IPR042099">
    <property type="entry name" value="ANL_N_sf"/>
</dbReference>
<dbReference type="PANTHER" id="PTHR45527:SF1">
    <property type="entry name" value="FATTY ACID SYNTHASE"/>
    <property type="match status" value="1"/>
</dbReference>
<dbReference type="STRING" id="1522189.A0A316VXA0"/>
<keyword evidence="8" id="KW-1185">Reference proteome</keyword>
<dbReference type="InterPro" id="IPR045851">
    <property type="entry name" value="AMP-bd_C_sf"/>
</dbReference>
<reference evidence="7 8" key="1">
    <citation type="journal article" date="2018" name="Mol. Biol. Evol.">
        <title>Broad Genomic Sampling Reveals a Smut Pathogenic Ancestry of the Fungal Clade Ustilaginomycotina.</title>
        <authorList>
            <person name="Kijpornyongpan T."/>
            <person name="Mondo S.J."/>
            <person name="Barry K."/>
            <person name="Sandor L."/>
            <person name="Lee J."/>
            <person name="Lipzen A."/>
            <person name="Pangilinan J."/>
            <person name="LaButti K."/>
            <person name="Hainaut M."/>
            <person name="Henrissat B."/>
            <person name="Grigoriev I.V."/>
            <person name="Spatafora J.W."/>
            <person name="Aime M.C."/>
        </authorList>
    </citation>
    <scope>NUCLEOTIDE SEQUENCE [LARGE SCALE GENOMIC DNA]</scope>
    <source>
        <strain evidence="7 8">MCA 4658</strain>
    </source>
</reference>
<dbReference type="Gene3D" id="3.40.50.12780">
    <property type="entry name" value="N-terminal domain of ligase-like"/>
    <property type="match status" value="1"/>
</dbReference>
<dbReference type="EMBL" id="KZ819400">
    <property type="protein sequence ID" value="PWN41063.1"/>
    <property type="molecule type" value="Genomic_DNA"/>
</dbReference>
<dbReference type="Pfam" id="PF00550">
    <property type="entry name" value="PP-binding"/>
    <property type="match status" value="3"/>
</dbReference>
<dbReference type="InterPro" id="IPR020806">
    <property type="entry name" value="PKS_PP-bd"/>
</dbReference>
<dbReference type="NCBIfam" id="TIGR01733">
    <property type="entry name" value="AA-adenyl-dom"/>
    <property type="match status" value="1"/>
</dbReference>
<feature type="region of interest" description="Disordered" evidence="5">
    <location>
        <begin position="1386"/>
        <end position="1417"/>
    </location>
</feature>
<dbReference type="GO" id="GO:0044550">
    <property type="term" value="P:secondary metabolite biosynthetic process"/>
    <property type="evidence" value="ECO:0007669"/>
    <property type="project" value="TreeGrafter"/>
</dbReference>
<evidence type="ECO:0000313" key="8">
    <source>
        <dbReference type="Proteomes" id="UP000245783"/>
    </source>
</evidence>
<dbReference type="GO" id="GO:0031177">
    <property type="term" value="F:phosphopantetheine binding"/>
    <property type="evidence" value="ECO:0007669"/>
    <property type="project" value="InterPro"/>
</dbReference>
<dbReference type="SUPFAM" id="SSF56801">
    <property type="entry name" value="Acetyl-CoA synthetase-like"/>
    <property type="match status" value="1"/>
</dbReference>
<keyword evidence="2" id="KW-0597">Phosphoprotein</keyword>
<dbReference type="SUPFAM" id="SSF52777">
    <property type="entry name" value="CoA-dependent acyltransferases"/>
    <property type="match status" value="6"/>
</dbReference>
<dbReference type="SMART" id="SM00823">
    <property type="entry name" value="PKS_PP"/>
    <property type="match status" value="3"/>
</dbReference>
<dbReference type="InParanoid" id="A0A316VXA0"/>
<feature type="compositionally biased region" description="Basic and acidic residues" evidence="5">
    <location>
        <begin position="1948"/>
        <end position="1965"/>
    </location>
</feature>
<organism evidence="7 8">
    <name type="scientific">Ceraceosorus guamensis</name>
    <dbReference type="NCBI Taxonomy" id="1522189"/>
    <lineage>
        <taxon>Eukaryota</taxon>
        <taxon>Fungi</taxon>
        <taxon>Dikarya</taxon>
        <taxon>Basidiomycota</taxon>
        <taxon>Ustilaginomycotina</taxon>
        <taxon>Exobasidiomycetes</taxon>
        <taxon>Ceraceosorales</taxon>
        <taxon>Ceraceosoraceae</taxon>
        <taxon>Ceraceosorus</taxon>
    </lineage>
</organism>
<proteinExistence type="predicted"/>
<evidence type="ECO:0000256" key="3">
    <source>
        <dbReference type="ARBA" id="ARBA00022598"/>
    </source>
</evidence>
<dbReference type="RefSeq" id="XP_025368223.1">
    <property type="nucleotide sequence ID" value="XM_025512293.1"/>
</dbReference>
<protein>
    <recommendedName>
        <fullName evidence="6">Carrier domain-containing protein</fullName>
    </recommendedName>
</protein>
<evidence type="ECO:0000256" key="1">
    <source>
        <dbReference type="ARBA" id="ARBA00022450"/>
    </source>
</evidence>
<dbReference type="InterPro" id="IPR000873">
    <property type="entry name" value="AMP-dep_synth/lig_dom"/>
</dbReference>
<feature type="domain" description="Carrier" evidence="6">
    <location>
        <begin position="849"/>
        <end position="926"/>
    </location>
</feature>
<dbReference type="SUPFAM" id="SSF47336">
    <property type="entry name" value="ACP-like"/>
    <property type="match status" value="3"/>
</dbReference>
<dbReference type="GeneID" id="37034163"/>
<dbReference type="PROSITE" id="PS00012">
    <property type="entry name" value="PHOSPHOPANTETHEINE"/>
    <property type="match status" value="2"/>
</dbReference>
<keyword evidence="4" id="KW-0511">Multifunctional enzyme</keyword>
<dbReference type="Pfam" id="PF00668">
    <property type="entry name" value="Condensation"/>
    <property type="match status" value="3"/>
</dbReference>
<dbReference type="InterPro" id="IPR020845">
    <property type="entry name" value="AMP-binding_CS"/>
</dbReference>
<dbReference type="OrthoDB" id="416786at2759"/>
<evidence type="ECO:0000256" key="4">
    <source>
        <dbReference type="ARBA" id="ARBA00023268"/>
    </source>
</evidence>
<dbReference type="GO" id="GO:0016874">
    <property type="term" value="F:ligase activity"/>
    <property type="evidence" value="ECO:0007669"/>
    <property type="project" value="UniProtKB-KW"/>
</dbReference>
<dbReference type="Gene3D" id="3.30.559.10">
    <property type="entry name" value="Chloramphenicol acetyltransferase-like domain"/>
    <property type="match status" value="3"/>
</dbReference>
<dbReference type="PROSITE" id="PS00455">
    <property type="entry name" value="AMP_BINDING"/>
    <property type="match status" value="1"/>
</dbReference>
<dbReference type="Proteomes" id="UP000245783">
    <property type="component" value="Unassembled WGS sequence"/>
</dbReference>
<dbReference type="Pfam" id="PF00501">
    <property type="entry name" value="AMP-binding"/>
    <property type="match status" value="1"/>
</dbReference>
<evidence type="ECO:0000259" key="6">
    <source>
        <dbReference type="PROSITE" id="PS50075"/>
    </source>
</evidence>
<dbReference type="Gene3D" id="3.30.300.30">
    <property type="match status" value="1"/>
</dbReference>
<evidence type="ECO:0000256" key="2">
    <source>
        <dbReference type="ARBA" id="ARBA00022553"/>
    </source>
</evidence>
<accession>A0A316VXA0</accession>
<dbReference type="InterPro" id="IPR036736">
    <property type="entry name" value="ACP-like_sf"/>
</dbReference>
<dbReference type="GO" id="GO:0043041">
    <property type="term" value="P:amino acid activation for nonribosomal peptide biosynthetic process"/>
    <property type="evidence" value="ECO:0007669"/>
    <property type="project" value="TreeGrafter"/>
</dbReference>
<evidence type="ECO:0000313" key="7">
    <source>
        <dbReference type="EMBL" id="PWN41063.1"/>
    </source>
</evidence>
<dbReference type="GO" id="GO:0005737">
    <property type="term" value="C:cytoplasm"/>
    <property type="evidence" value="ECO:0007669"/>
    <property type="project" value="TreeGrafter"/>
</dbReference>
<dbReference type="InterPro" id="IPR023213">
    <property type="entry name" value="CAT-like_dom_sf"/>
</dbReference>
<dbReference type="PANTHER" id="PTHR45527">
    <property type="entry name" value="NONRIBOSOMAL PEPTIDE SYNTHETASE"/>
    <property type="match status" value="1"/>
</dbReference>
<feature type="region of interest" description="Disordered" evidence="5">
    <location>
        <begin position="1"/>
        <end position="27"/>
    </location>
</feature>
<evidence type="ECO:0000256" key="5">
    <source>
        <dbReference type="SAM" id="MobiDB-lite"/>
    </source>
</evidence>
<dbReference type="InterPro" id="IPR001242">
    <property type="entry name" value="Condensation_dom"/>
</dbReference>
<dbReference type="InterPro" id="IPR010071">
    <property type="entry name" value="AA_adenyl_dom"/>
</dbReference>
<feature type="region of interest" description="Disordered" evidence="5">
    <location>
        <begin position="1943"/>
        <end position="1981"/>
    </location>
</feature>
<feature type="domain" description="Carrier" evidence="6">
    <location>
        <begin position="1984"/>
        <end position="2060"/>
    </location>
</feature>
<name>A0A316VXA0_9BASI</name>
<sequence length="2557" mass="278188">MTASTPIAETSKAGGSSTSLRATPPAAAGTAAAKAPVADSLEATIALLKEISHQRFPSVADQTGLKHSRVSFSCNLDASIFSSLQNENVDAVALLRAGAYRLVTAYADSDEVLMGELERDGGTKLARPIWHEQSSIEEGGHLTWRDAALKLAEEIKTKKVLSEREMERGLREAQLRLDVRESPALFSFAAFDLATLRERWYPVNGLAVGVRHSTQGCSVDVVADAVILSERAAELFDKQLCHLACRYAPALDSAFFEEGQGNFSLAGAFSGSRASAEEKLDLLSAYEAPYDASRAHLPIAWLQKNARERPDSLAHILCEEPDSERQELTFRELDQRSTQLANWLLTRGDTEIESRIGVCRPRDAHFYVAMAAIMKAGCCYVPIDRDLPTERKAFIAKDSEAVIVLTDRDHAKADEKVFGSKGIDMSLDTSFERQVASHSSTELTEVDVALDGLAYILYTSGTTGNPKGCLQLHRGLYWAIEAMCIMPRPLTNADTDRRLAMAAVAFDVHISEIVQSWALGLCLVSVASRLSLLADLQDNIERFGITHIGMVPSMIEATLTKTPEELPIKYIVSGGEKMTDAVLSKWAAHPGIVCANFYGPTEATIGCTARRVRGVQDRRDNIGLPFEGSGAYVVDSNLRLLPRGTPGELIIEGPLVGRGYLNLPEVTKKAFVEWPRAGCRAYRTGDLVRMNHDGTILIAGRIDSQVKLRGVRIESEGVSAVIRDASTDPSIDAVTVVTSHEAVGEGSELLVTFVAINDGTVSANERRSAPALASIDLGIMATLRQAATQGLASYMRPSHIIPCKFLPLSHNGKVDTKGLIALFKQTDMKELIALQEADTEEDADVDADRPLTNLEQQVADTITSINGAKPDGIRPSKRLLECGLNSLQLAALTGLLRKHAGSTLSVAEVLSSRTIAGCAQAIENKSKVDGAQEPSDLDLKAFDRQHRQTAEEHFNPKDIESVLPPFPVQPGVLFQITQDRSAYVQHFLYEIPSQSALCNVEQISKAWSAAASRHAILRTCFVQSESALLQVVLKASADSAQAPVICSPLAHRQIESATSFSEIFRSMLAAGVARDINEDIATPSWSVHIFCDAKAPEAARYFSLSLNHALYDAFAVQALMKDVDNLLSQAPALCATPLAMEQILAQIGDSSSDVHRSFWIGELQHTTQLQSTAKRPRRGAKSTRTQRVLDIPLSDVQSTCARLGVTLQALLYGAFAFAAKSFCDWSDEAVFGTVRSGRNLPLDGIESAVCPLVTLVPTRISLRHGGIANFVETAQEGLLASLPHEHVPLGSIQGWLGARSLFDVLFSCRHVAQPHSYKHFKHLEGSPPTPEFILAIETVFDDPSDAVQVRAAFTDDVAENEVETILKSLEDYLSAFYNADEAALPAQDTRTSAHAHGSSGSSKRRTEDAEDPDPPHDVLQTVRQVTAQFLHQNIDGVAPRTSLVSLGLTSLRAVALAQKLSAAGLFVEPLDIIQAGSPRGIAVKAQSTGFNASDESQNRSDVNETEAALIEELGGTERLKLSPADAPQLAECTPLQSGMLSQTVSSGGELYVHAFPLRLNDAIDLERLESAWNVATRTFEVLRLTFHFAATHGRWCQVLHSADAVQSPWLRISTSEPSTELSKRAIVALNMGSEHAFETPPVRLLLASCESGPHHLVIALHHSLYDGVSFNNLLEHVARLYANEELPRHPSFLDAARRISVSQVRSLQYWTERMQGCNTQFLPSRNTVSGPDSTAAWRASIGLDAEQGLELQRIARRYQVTPQSIGQLALAQVLSKRSGHVDISLCQVVSGRTMREAADVIGPVFNTIPCRIALSHSKKQRNALKEINAANVDALRAQHASLRDIQRAVRVRAVSDVLFVFQPHIDTGKEHREIRDPWTVVKRSSDTDESSTQFSLNIEMHEQKGAGFAIFSSCAADVFSKADLEDLLLDLRTAITTILANPGAPSCTREREEHARTVSHKDGMHDLTNGPGNAASASASAPASALSASQQRLVEIAAQALRTESTQLKPMAKLAHLGLDSIAAIQISSRAKRVNIKLAAAQIVRAETVRALLDLVQDTEEPRPPPKSFELPKLPDRIASAAVAHLSREHREGAQALPAPAGIEYVFAGWQRSGGRSFQTAIARRFQGRLDRDALMRAWTNLLQHHSILRSTVAPTNDTEHRIALLVLAEAFSPPLEIVNLHQGEDEEVAEVVAHARAALLAPRSVREPASRLSLLQGAHDDYIVLVLPHIHYDGWSLPLLLRDLIRLYDGEEPSSPADLRPLLESFYASAHPEDLRARSWRELLGSCFAPSLLSLQAEGNPEAGSVVSHVSLEDRSAPHPDELRRVAMKEGVSASSLVLAAWAIVQARAVTSSSATFGIVQTGRSGGDSDALAQLAAPCLNLAPLHVSDLASKGDIALRVVGAARRIQQDLLSRPIEMEQARLIDVASWVGCPANPLMNVSVNLLFATQTRDPEAVADSTSSRWKPISIPHQFTVEEQAKAHIPELYLQGEHGALLFPEIQLDLRIVVAVSREDGRLVLYAEVAHQRLEEERVGKLLSEWSSLLHSLTQLGKEHEE</sequence>
<dbReference type="Gene3D" id="1.10.1200.10">
    <property type="entry name" value="ACP-like"/>
    <property type="match status" value="2"/>
</dbReference>
<gene>
    <name evidence="7" type="ORF">IE81DRAFT_304267</name>
</gene>
<feature type="compositionally biased region" description="Low complexity" evidence="5">
    <location>
        <begin position="1392"/>
        <end position="1401"/>
    </location>
</feature>
<dbReference type="Gene3D" id="3.30.559.30">
    <property type="entry name" value="Nonribosomal peptide synthetase, condensation domain"/>
    <property type="match status" value="3"/>
</dbReference>
<dbReference type="InterPro" id="IPR006162">
    <property type="entry name" value="Ppantetheine_attach_site"/>
</dbReference>
<dbReference type="PROSITE" id="PS50075">
    <property type="entry name" value="CARRIER"/>
    <property type="match status" value="2"/>
</dbReference>
<keyword evidence="1" id="KW-0596">Phosphopantetheine</keyword>
<dbReference type="InterPro" id="IPR009081">
    <property type="entry name" value="PP-bd_ACP"/>
</dbReference>
<keyword evidence="3" id="KW-0436">Ligase</keyword>